<feature type="region of interest" description="Disordered" evidence="8">
    <location>
        <begin position="627"/>
        <end position="658"/>
    </location>
</feature>
<dbReference type="InterPro" id="IPR001650">
    <property type="entry name" value="Helicase_C-like"/>
</dbReference>
<keyword evidence="5" id="KW-0067">ATP-binding</keyword>
<proteinExistence type="predicted"/>
<keyword evidence="4" id="KW-0347">Helicase</keyword>
<evidence type="ECO:0000256" key="3">
    <source>
        <dbReference type="ARBA" id="ARBA00022801"/>
    </source>
</evidence>
<dbReference type="PANTHER" id="PTHR18934">
    <property type="entry name" value="ATP-DEPENDENT RNA HELICASE"/>
    <property type="match status" value="1"/>
</dbReference>
<feature type="coiled-coil region" evidence="7">
    <location>
        <begin position="241"/>
        <end position="275"/>
    </location>
</feature>
<reference evidence="11" key="3">
    <citation type="submission" date="2015-02" db="UniProtKB">
        <authorList>
            <consortium name="EnsemblProtists"/>
        </authorList>
    </citation>
    <scope>IDENTIFICATION</scope>
    <source>
        <strain evidence="11">DAOM BR144</strain>
    </source>
</reference>
<dbReference type="Pfam" id="PF07717">
    <property type="entry name" value="OB_NTP_bind"/>
    <property type="match status" value="1"/>
</dbReference>
<evidence type="ECO:0000256" key="4">
    <source>
        <dbReference type="ARBA" id="ARBA00022806"/>
    </source>
</evidence>
<dbReference type="PROSITE" id="PS51194">
    <property type="entry name" value="HELICASE_CTER"/>
    <property type="match status" value="1"/>
</dbReference>
<name>K3WEU5_GLOUD</name>
<dbReference type="InterPro" id="IPR014001">
    <property type="entry name" value="Helicase_ATP-bd"/>
</dbReference>
<dbReference type="InterPro" id="IPR048333">
    <property type="entry name" value="HA2_WH"/>
</dbReference>
<dbReference type="eggNOG" id="KOG0920">
    <property type="taxonomic scope" value="Eukaryota"/>
</dbReference>
<evidence type="ECO:0000256" key="6">
    <source>
        <dbReference type="ARBA" id="ARBA00047984"/>
    </source>
</evidence>
<dbReference type="Proteomes" id="UP000019132">
    <property type="component" value="Unassembled WGS sequence"/>
</dbReference>
<protein>
    <recommendedName>
        <fullName evidence="1">RNA helicase</fullName>
        <ecNumber evidence="1">3.6.4.13</ecNumber>
    </recommendedName>
</protein>
<dbReference type="GO" id="GO:0016787">
    <property type="term" value="F:hydrolase activity"/>
    <property type="evidence" value="ECO:0007669"/>
    <property type="project" value="UniProtKB-KW"/>
</dbReference>
<evidence type="ECO:0000256" key="7">
    <source>
        <dbReference type="SAM" id="Coils"/>
    </source>
</evidence>
<dbReference type="GO" id="GO:0003723">
    <property type="term" value="F:RNA binding"/>
    <property type="evidence" value="ECO:0007669"/>
    <property type="project" value="TreeGrafter"/>
</dbReference>
<dbReference type="Pfam" id="PF21010">
    <property type="entry name" value="HA2_C"/>
    <property type="match status" value="1"/>
</dbReference>
<dbReference type="PROSITE" id="PS00690">
    <property type="entry name" value="DEAH_ATP_HELICASE"/>
    <property type="match status" value="1"/>
</dbReference>
<comment type="catalytic activity">
    <reaction evidence="6">
        <text>ATP + H2O = ADP + phosphate + H(+)</text>
        <dbReference type="Rhea" id="RHEA:13065"/>
        <dbReference type="ChEBI" id="CHEBI:15377"/>
        <dbReference type="ChEBI" id="CHEBI:15378"/>
        <dbReference type="ChEBI" id="CHEBI:30616"/>
        <dbReference type="ChEBI" id="CHEBI:43474"/>
        <dbReference type="ChEBI" id="CHEBI:456216"/>
        <dbReference type="EC" id="3.6.4.13"/>
    </reaction>
</comment>
<feature type="compositionally biased region" description="Basic and acidic residues" evidence="8">
    <location>
        <begin position="588"/>
        <end position="598"/>
    </location>
</feature>
<dbReference type="InterPro" id="IPR027417">
    <property type="entry name" value="P-loop_NTPase"/>
</dbReference>
<evidence type="ECO:0000256" key="1">
    <source>
        <dbReference type="ARBA" id="ARBA00012552"/>
    </source>
</evidence>
<dbReference type="Gene3D" id="3.40.50.300">
    <property type="entry name" value="P-loop containing nucleotide triphosphate hydrolases"/>
    <property type="match status" value="2"/>
</dbReference>
<dbReference type="HOGENOM" id="CLU_245853_0_0_1"/>
<dbReference type="SMART" id="SM00490">
    <property type="entry name" value="HELICc"/>
    <property type="match status" value="1"/>
</dbReference>
<evidence type="ECO:0000256" key="8">
    <source>
        <dbReference type="SAM" id="MobiDB-lite"/>
    </source>
</evidence>
<feature type="compositionally biased region" description="Low complexity" evidence="8">
    <location>
        <begin position="429"/>
        <end position="440"/>
    </location>
</feature>
<dbReference type="InterPro" id="IPR002464">
    <property type="entry name" value="DNA/RNA_helicase_DEAH_CS"/>
</dbReference>
<dbReference type="Gene3D" id="1.20.120.1080">
    <property type="match status" value="1"/>
</dbReference>
<evidence type="ECO:0000259" key="9">
    <source>
        <dbReference type="PROSITE" id="PS51192"/>
    </source>
</evidence>
<accession>K3WEU5</accession>
<dbReference type="EC" id="3.6.4.13" evidence="1"/>
<dbReference type="InterPro" id="IPR011709">
    <property type="entry name" value="DEAD-box_helicase_OB_fold"/>
</dbReference>
<dbReference type="GO" id="GO:0005524">
    <property type="term" value="F:ATP binding"/>
    <property type="evidence" value="ECO:0007669"/>
    <property type="project" value="UniProtKB-KW"/>
</dbReference>
<dbReference type="SMART" id="SM00487">
    <property type="entry name" value="DEXDc"/>
    <property type="match status" value="1"/>
</dbReference>
<keyword evidence="7" id="KW-0175">Coiled coil</keyword>
<feature type="region of interest" description="Disordered" evidence="8">
    <location>
        <begin position="295"/>
        <end position="444"/>
    </location>
</feature>
<dbReference type="FunFam" id="1.20.120.1080:FF:000002">
    <property type="entry name" value="Putative ATP-dependent RNA helicase DHX36"/>
    <property type="match status" value="1"/>
</dbReference>
<dbReference type="FunFam" id="3.40.50.300:FF:000500">
    <property type="entry name" value="ATP-dependent RNA helicase DHX29"/>
    <property type="match status" value="1"/>
</dbReference>
<evidence type="ECO:0000313" key="12">
    <source>
        <dbReference type="Proteomes" id="UP000019132"/>
    </source>
</evidence>
<feature type="compositionally biased region" description="Acidic residues" evidence="8">
    <location>
        <begin position="648"/>
        <end position="658"/>
    </location>
</feature>
<dbReference type="InterPro" id="IPR011545">
    <property type="entry name" value="DEAD/DEAH_box_helicase_dom"/>
</dbReference>
<dbReference type="InterPro" id="IPR007502">
    <property type="entry name" value="Helicase-assoc_dom"/>
</dbReference>
<evidence type="ECO:0000256" key="5">
    <source>
        <dbReference type="ARBA" id="ARBA00022840"/>
    </source>
</evidence>
<reference evidence="12" key="1">
    <citation type="journal article" date="2010" name="Genome Biol.">
        <title>Genome sequence of the necrotrophic plant pathogen Pythium ultimum reveals original pathogenicity mechanisms and effector repertoire.</title>
        <authorList>
            <person name="Levesque C.A."/>
            <person name="Brouwer H."/>
            <person name="Cano L."/>
            <person name="Hamilton J.P."/>
            <person name="Holt C."/>
            <person name="Huitema E."/>
            <person name="Raffaele S."/>
            <person name="Robideau G.P."/>
            <person name="Thines M."/>
            <person name="Win J."/>
            <person name="Zerillo M.M."/>
            <person name="Beakes G.W."/>
            <person name="Boore J.L."/>
            <person name="Busam D."/>
            <person name="Dumas B."/>
            <person name="Ferriera S."/>
            <person name="Fuerstenberg S.I."/>
            <person name="Gachon C.M."/>
            <person name="Gaulin E."/>
            <person name="Govers F."/>
            <person name="Grenville-Briggs L."/>
            <person name="Horner N."/>
            <person name="Hostetler J."/>
            <person name="Jiang R.H."/>
            <person name="Johnson J."/>
            <person name="Krajaejun T."/>
            <person name="Lin H."/>
            <person name="Meijer H.J."/>
            <person name="Moore B."/>
            <person name="Morris P."/>
            <person name="Phuntmart V."/>
            <person name="Puiu D."/>
            <person name="Shetty J."/>
            <person name="Stajich J.E."/>
            <person name="Tripathy S."/>
            <person name="Wawra S."/>
            <person name="van West P."/>
            <person name="Whitty B.R."/>
            <person name="Coutinho P.M."/>
            <person name="Henrissat B."/>
            <person name="Martin F."/>
            <person name="Thomas P.D."/>
            <person name="Tyler B.M."/>
            <person name="De Vries R.P."/>
            <person name="Kamoun S."/>
            <person name="Yandell M."/>
            <person name="Tisserat N."/>
            <person name="Buell C.R."/>
        </authorList>
    </citation>
    <scope>NUCLEOTIDE SEQUENCE</scope>
    <source>
        <strain evidence="12">DAOM:BR144</strain>
    </source>
</reference>
<evidence type="ECO:0000313" key="11">
    <source>
        <dbReference type="EnsemblProtists" id="PYU1_T003486"/>
    </source>
</evidence>
<dbReference type="PROSITE" id="PS51192">
    <property type="entry name" value="HELICASE_ATP_BIND_1"/>
    <property type="match status" value="1"/>
</dbReference>
<dbReference type="SUPFAM" id="SSF52540">
    <property type="entry name" value="P-loop containing nucleoside triphosphate hydrolases"/>
    <property type="match status" value="1"/>
</dbReference>
<evidence type="ECO:0000256" key="2">
    <source>
        <dbReference type="ARBA" id="ARBA00022741"/>
    </source>
</evidence>
<dbReference type="Pfam" id="PF00270">
    <property type="entry name" value="DEAD"/>
    <property type="match status" value="1"/>
</dbReference>
<dbReference type="STRING" id="431595.K3WEU5"/>
<feature type="region of interest" description="Disordered" evidence="8">
    <location>
        <begin position="949"/>
        <end position="979"/>
    </location>
</feature>
<organism evidence="11 12">
    <name type="scientific">Globisporangium ultimum (strain ATCC 200006 / CBS 805.95 / DAOM BR144)</name>
    <name type="common">Pythium ultimum</name>
    <dbReference type="NCBI Taxonomy" id="431595"/>
    <lineage>
        <taxon>Eukaryota</taxon>
        <taxon>Sar</taxon>
        <taxon>Stramenopiles</taxon>
        <taxon>Oomycota</taxon>
        <taxon>Peronosporomycetes</taxon>
        <taxon>Pythiales</taxon>
        <taxon>Pythiaceae</taxon>
        <taxon>Globisporangium</taxon>
    </lineage>
</organism>
<keyword evidence="12" id="KW-1185">Reference proteome</keyword>
<dbReference type="SMART" id="SM00847">
    <property type="entry name" value="HA2"/>
    <property type="match status" value="1"/>
</dbReference>
<feature type="compositionally biased region" description="Low complexity" evidence="8">
    <location>
        <begin position="376"/>
        <end position="394"/>
    </location>
</feature>
<feature type="compositionally biased region" description="Basic residues" evidence="8">
    <location>
        <begin position="412"/>
        <end position="425"/>
    </location>
</feature>
<evidence type="ECO:0000259" key="10">
    <source>
        <dbReference type="PROSITE" id="PS51194"/>
    </source>
</evidence>
<feature type="domain" description="Helicase ATP-binding" evidence="9">
    <location>
        <begin position="701"/>
        <end position="884"/>
    </location>
</feature>
<dbReference type="VEuPathDB" id="FungiDB:PYU1_G003476"/>
<dbReference type="OMA" id="SWFANMS"/>
<dbReference type="CDD" id="cd17917">
    <property type="entry name" value="DEXHc_RHA-like"/>
    <property type="match status" value="1"/>
</dbReference>
<dbReference type="PANTHER" id="PTHR18934:SF145">
    <property type="entry name" value="ATP-DEPENDENT RNA HELICASE DHX57-RELATED"/>
    <property type="match status" value="1"/>
</dbReference>
<dbReference type="InterPro" id="IPR056328">
    <property type="entry name" value="DSRM_DHX29"/>
</dbReference>
<keyword evidence="2" id="KW-0547">Nucleotide-binding</keyword>
<dbReference type="EMBL" id="GL376603">
    <property type="status" value="NOT_ANNOTATED_CDS"/>
    <property type="molecule type" value="Genomic_DNA"/>
</dbReference>
<feature type="compositionally biased region" description="Low complexity" evidence="8">
    <location>
        <begin position="636"/>
        <end position="645"/>
    </location>
</feature>
<dbReference type="GO" id="GO:0003724">
    <property type="term" value="F:RNA helicase activity"/>
    <property type="evidence" value="ECO:0007669"/>
    <property type="project" value="UniProtKB-EC"/>
</dbReference>
<dbReference type="InParanoid" id="K3WEU5"/>
<reference evidence="12" key="2">
    <citation type="submission" date="2010-04" db="EMBL/GenBank/DDBJ databases">
        <authorList>
            <person name="Buell R."/>
            <person name="Hamilton J."/>
            <person name="Hostetler J."/>
        </authorList>
    </citation>
    <scope>NUCLEOTIDE SEQUENCE [LARGE SCALE GENOMIC DNA]</scope>
    <source>
        <strain evidence="12">DAOM:BR144</strain>
    </source>
</reference>
<keyword evidence="3" id="KW-0378">Hydrolase</keyword>
<sequence>MSGSSVVAAETGFEFPREHERTVHEQILPHVRVAQRVRFRPGVTAAGAAVDVIRQERSAKKIAKVFKTLQDEYGFADADDAQSKHHAMLVHALQHCNKLEDALQFLALQYTSDELPAALRARPHAGNDGAPRRSNDGEDAGELVVTVNSAANALVNGEEDGDTANDVNEVKPQVESVADHWEDVAPESAAKEEDAETSVNESKNDALSWTQQYLQVIAEREAEEARQAAAFAKLSPEAKALLALEEQYTQMLAVMQQAKEQKSMTKKKQKALAQELQLLRLRLVERGWDEAEYHARMVPKSNSNDAQNDSKKDKKIKSPPKENAALPTAEPDADNESVHDGAESSRPATDNAEEDDDEYGGAGLFGGADSDDDETANAATSTPSSRPAPSTTANELQSTEYETPSEDAQRSQSKKNTKAKYKQKQMPKSSSSSTSTATWTGKTPRDHIQDYCKKRKLPRPIYKKLSVKGRTHLYTLVLDMKTHKREFVVPDHCGGQIGFPTIDEAKDTVSTHALYDLSPDLPLHLVLPPLYRDMWLEWVRAKEQEAADAVADEKAGFDAIVKRIYDEIPNQLAAKVIAVASGESEAVGETKVKSKESAGQDENESESSAPAAVLDDWSVDDWDADLSDAESEHNGTTASTAAASTVGDDQEQEEEEVDPAVQAFSQSLKRQLEGNMRSKAYKDLWRCRQQLPITSFKDQVLDALKKHNVILISGETGCGKSTQVPQFLLEDTLLRQECGATCNIVCTQPRRLAAISLAERVSQELGEAPSSMGTGDSLCGYQIRLENRMTKHTRLLFCTTGILLRKLQNPATLETEISHIIVDEVHERDLQNDVLLSMLRQFLANANNNGKRRRSPVKVILMSATLNAASFQQYFGGASVCPMLSVPGRTFPVQEFFLEDVLEKTEYVIDESSPAYVPFEAVQQSTQIKVSGRGGTSYSQKVFWEASSTKASHHTKSHASGGKDGNDQEEEASPYSERTLKSLDRIDPSVINYDLIQDLIERLVHNSASDMLTLSDTLPSASILVFLPGLQEISTLLDLLGGHREFSDERKYSLLPLHSSLSPQDQQRIFQMPRGIVRIIATTNIAETSLTVEDVKIVIDSGRVKEMRHNSTQRTNVLDEIWISRANAKQRMGRAGRTSGGVCYRLFPMYIYKSVMDEQPVPEIKRAPLTSLCLQIKTFGVATSCSEFLGGCLDPPEEASIRDALHELFEIGALDPQEETLTTLGCNLARLPVDVKVGKMLLLAALFNVFDPISTCAAILETKSPFVAPYGHQAEMQAARKRFAVGQSDLLTDVNAYEAWRTQFLYTKNNSNKKAEREFCRQHFLSHRSLKEITKLKQQFYNLVAQPGYLPKQQQQWLTKAEDMGMLCAILYAGLAPNLVHVERAQSDSKRLVLRDQDHTTVVVHPSSINYKHADFTTPFLTYPVKLHTSQIYLPTSSIVTPAAVCLFSHSLEILAQVRATRGKIGLRINEWVMFQSSYRSAVLLQELRQVVLEFIADRLENPPFLQRTSASPVESPTISLTPSLHALLASEYEQLDPKHALTKQLCSATTKK</sequence>
<dbReference type="EnsemblProtists" id="PYU1_T003486">
    <property type="protein sequence ID" value="PYU1_T003486"/>
    <property type="gene ID" value="PYU1_G003476"/>
</dbReference>
<feature type="region of interest" description="Disordered" evidence="8">
    <location>
        <begin position="585"/>
        <end position="614"/>
    </location>
</feature>
<feature type="region of interest" description="Disordered" evidence="8">
    <location>
        <begin position="177"/>
        <end position="204"/>
    </location>
</feature>
<dbReference type="Pfam" id="PF00271">
    <property type="entry name" value="Helicase_C"/>
    <property type="match status" value="1"/>
</dbReference>
<dbReference type="Pfam" id="PF24385">
    <property type="entry name" value="DSRM_DHX29"/>
    <property type="match status" value="1"/>
</dbReference>
<feature type="domain" description="Helicase C-terminal" evidence="10">
    <location>
        <begin position="999"/>
        <end position="1180"/>
    </location>
</feature>
<dbReference type="Pfam" id="PF04408">
    <property type="entry name" value="WHD_HA2"/>
    <property type="match status" value="1"/>
</dbReference>
<dbReference type="CDD" id="cd18791">
    <property type="entry name" value="SF2_C_RHA"/>
    <property type="match status" value="1"/>
</dbReference>